<dbReference type="Gene3D" id="3.40.630.40">
    <property type="entry name" value="Zn-dependent exopeptidases"/>
    <property type="match status" value="1"/>
</dbReference>
<name>A0A7X3JZQ5_9BACL</name>
<dbReference type="CDD" id="cd02696">
    <property type="entry name" value="MurNAc-LAA"/>
    <property type="match status" value="1"/>
</dbReference>
<reference evidence="3 4" key="1">
    <citation type="journal article" date="2019" name="Microorganisms">
        <title>Paenibacillus lutrae sp. nov., A Chitinolytic Species Isolated from A River Otter in Castril Natural Park, Granada, Spain.</title>
        <authorList>
            <person name="Rodriguez M."/>
            <person name="Reina J.C."/>
            <person name="Bejar V."/>
            <person name="Llamas I."/>
        </authorList>
    </citation>
    <scope>NUCLEOTIDE SEQUENCE [LARGE SCALE GENOMIC DNA]</scope>
    <source>
        <strain evidence="3 4">N10</strain>
    </source>
</reference>
<dbReference type="GO" id="GO:0030288">
    <property type="term" value="C:outer membrane-bounded periplasmic space"/>
    <property type="evidence" value="ECO:0007669"/>
    <property type="project" value="TreeGrafter"/>
</dbReference>
<evidence type="ECO:0000313" key="3">
    <source>
        <dbReference type="EMBL" id="MVP00338.1"/>
    </source>
</evidence>
<dbReference type="InterPro" id="IPR002508">
    <property type="entry name" value="MurNAc-LAA_cat"/>
</dbReference>
<evidence type="ECO:0000259" key="2">
    <source>
        <dbReference type="SMART" id="SM00646"/>
    </source>
</evidence>
<dbReference type="InterPro" id="IPR050695">
    <property type="entry name" value="N-acetylmuramoyl_amidase_3"/>
</dbReference>
<evidence type="ECO:0000256" key="1">
    <source>
        <dbReference type="ARBA" id="ARBA00022801"/>
    </source>
</evidence>
<dbReference type="SMART" id="SM00646">
    <property type="entry name" value="Ami_3"/>
    <property type="match status" value="1"/>
</dbReference>
<dbReference type="PANTHER" id="PTHR30404:SF0">
    <property type="entry name" value="N-ACETYLMURAMOYL-L-ALANINE AMIDASE AMIC"/>
    <property type="match status" value="1"/>
</dbReference>
<gene>
    <name evidence="3" type="ORF">EDM21_12530</name>
</gene>
<dbReference type="SUPFAM" id="SSF53187">
    <property type="entry name" value="Zn-dependent exopeptidases"/>
    <property type="match status" value="1"/>
</dbReference>
<accession>A0A7X3JZQ5</accession>
<dbReference type="Pfam" id="PF01520">
    <property type="entry name" value="Amidase_3"/>
    <property type="match status" value="1"/>
</dbReference>
<feature type="domain" description="MurNAc-LAA" evidence="2">
    <location>
        <begin position="64"/>
        <end position="177"/>
    </location>
</feature>
<comment type="caution">
    <text evidence="3">The sequence shown here is derived from an EMBL/GenBank/DDBJ whole genome shotgun (WGS) entry which is preliminary data.</text>
</comment>
<dbReference type="RefSeq" id="WP_157335921.1">
    <property type="nucleotide sequence ID" value="NZ_RHLK01000006.1"/>
</dbReference>
<dbReference type="GO" id="GO:0008745">
    <property type="term" value="F:N-acetylmuramoyl-L-alanine amidase activity"/>
    <property type="evidence" value="ECO:0007669"/>
    <property type="project" value="InterPro"/>
</dbReference>
<dbReference type="EMBL" id="RHLK01000006">
    <property type="protein sequence ID" value="MVP00338.1"/>
    <property type="molecule type" value="Genomic_DNA"/>
</dbReference>
<dbReference type="OrthoDB" id="9763643at2"/>
<dbReference type="AlphaFoldDB" id="A0A7X3JZQ5"/>
<proteinExistence type="predicted"/>
<organism evidence="3 4">
    <name type="scientific">Paenibacillus lutrae</name>
    <dbReference type="NCBI Taxonomy" id="2078573"/>
    <lineage>
        <taxon>Bacteria</taxon>
        <taxon>Bacillati</taxon>
        <taxon>Bacillota</taxon>
        <taxon>Bacilli</taxon>
        <taxon>Bacillales</taxon>
        <taxon>Paenibacillaceae</taxon>
        <taxon>Paenibacillus</taxon>
    </lineage>
</organism>
<keyword evidence="1" id="KW-0378">Hydrolase</keyword>
<dbReference type="GO" id="GO:0009253">
    <property type="term" value="P:peptidoglycan catabolic process"/>
    <property type="evidence" value="ECO:0007669"/>
    <property type="project" value="InterPro"/>
</dbReference>
<protein>
    <submittedName>
        <fullName evidence="3">N-acetylmuramoyl-L-alanine amidase</fullName>
    </submittedName>
</protein>
<dbReference type="Proteomes" id="UP000490800">
    <property type="component" value="Unassembled WGS sequence"/>
</dbReference>
<keyword evidence="4" id="KW-1185">Reference proteome</keyword>
<dbReference type="PANTHER" id="PTHR30404">
    <property type="entry name" value="N-ACETYLMURAMOYL-L-ALANINE AMIDASE"/>
    <property type="match status" value="1"/>
</dbReference>
<evidence type="ECO:0000313" key="4">
    <source>
        <dbReference type="Proteomes" id="UP000490800"/>
    </source>
</evidence>
<sequence length="244" mass="27363">MKIMLDAGHGPETPGKQTPDGLMKEYQFNRAVANHLAPILREYKSVELQTVHSDARDVPLRERTDQANRWGADLYVSIHANAAGGQWSDAQGIETFVYTTNPSGSRAIAEAVQAELVIATGRRNRGVKLGDLHVLRETNMDAILIECGFMTNRQEAELLKDDSYRRICAGAIANAIIKHYGLKPKKEAVKVDNWRIEMGNKAIDNLAAKGKLESPELWKMRLKNGEMERELPWLLFALIDRVTD</sequence>